<name>A0A846JR87_CLOBO</name>
<dbReference type="EMBL" id="SWVK01000010">
    <property type="protein sequence ID" value="NFN35157.1"/>
    <property type="molecule type" value="Genomic_DNA"/>
</dbReference>
<protein>
    <submittedName>
        <fullName evidence="3">Motility associated factor glycosyltransferase family protein</fullName>
    </submittedName>
</protein>
<evidence type="ECO:0000256" key="1">
    <source>
        <dbReference type="SAM" id="Coils"/>
    </source>
</evidence>
<feature type="domain" description="6-hydroxymethylpterin diphosphokinase MptE-like" evidence="2">
    <location>
        <begin position="197"/>
        <end position="365"/>
    </location>
</feature>
<dbReference type="InterPro" id="IPR002826">
    <property type="entry name" value="MptE-like"/>
</dbReference>
<dbReference type="RefSeq" id="WP_017825076.1">
    <property type="nucleotide sequence ID" value="NZ_JACBEK010000001.1"/>
</dbReference>
<keyword evidence="1" id="KW-0175">Coiled coil</keyword>
<dbReference type="GO" id="GO:0016740">
    <property type="term" value="F:transferase activity"/>
    <property type="evidence" value="ECO:0007669"/>
    <property type="project" value="UniProtKB-KW"/>
</dbReference>
<dbReference type="Pfam" id="PF01973">
    <property type="entry name" value="MptE-like"/>
    <property type="match status" value="1"/>
</dbReference>
<feature type="coiled-coil region" evidence="1">
    <location>
        <begin position="551"/>
        <end position="578"/>
    </location>
</feature>
<gene>
    <name evidence="3" type="ORF">FDB51_08435</name>
</gene>
<evidence type="ECO:0000313" key="4">
    <source>
        <dbReference type="Proteomes" id="UP000473681"/>
    </source>
</evidence>
<sequence>MKLLTDYLINIECDDSINIEEVILENTKDSKKIFKVKLDGKFKYIGSKYMGENDTEEFLKKFENINSDTLIIIFGLCTGEHILKLQKKLGAFNRVLIVEPDKRVLKKFLNLESSKDILLDEKISIIAFDEENLQLYIQGFIEHESDYNNIKFASYANYDKIYTYKFNIFLKKLKNALRFFETNVATEIVFGNKFMETYLKNIKHIFQSYIINDFKDKFKFYTAIIVSAGPSLEKNITELKKVKDNSIIICGNRTLKPLIENDIIPDFMCAVDCTDAIYDMSKEYLDKNIPLVFTETTNYKLVENQLGKKIFFKYGAVKTNIENILNHKVDMLYSGGSVAHSCVDFAKYLGCNKIIFVGQDLAYTNNCHHAKITESSIDENINYNLDLIEVEDIYGGTVFTTRVLDNFKRTFEEYISCNKNIKFINSTEGGAKIEGTEIMDLRDSINEYCVNSDIDEIINNVFEKNNKINNMNIIKNNIHKNYENIKEIYQNIKELNFSINDTLKVNDIYKMKKIYKSIKKLNYKIDNCICMEFIEFLMVNIISKSSYYFRYKESKLEIENLRNILNGFNNLYKNLVEAMEEIIPQIKLCIETLEDDKDEF</sequence>
<dbReference type="OrthoDB" id="5291305at2"/>
<dbReference type="AlphaFoldDB" id="A0A846JR87"/>
<proteinExistence type="predicted"/>
<dbReference type="Proteomes" id="UP000473681">
    <property type="component" value="Unassembled WGS sequence"/>
</dbReference>
<accession>A0A846JR87</accession>
<reference evidence="3 4" key="1">
    <citation type="submission" date="2019-04" db="EMBL/GenBank/DDBJ databases">
        <title>Genome sequencing of Clostridium botulinum Groups I-IV and Clostridium butyricum.</title>
        <authorList>
            <person name="Brunt J."/>
            <person name="Van Vliet A.H.M."/>
            <person name="Stringer S.C."/>
            <person name="Carter A.T."/>
            <person name="Peck M.W."/>
        </authorList>
    </citation>
    <scope>NUCLEOTIDE SEQUENCE [LARGE SCALE GENOMIC DNA]</scope>
    <source>
        <strain evidence="3 4">CB-K-33E</strain>
    </source>
</reference>
<keyword evidence="3" id="KW-0808">Transferase</keyword>
<dbReference type="PANTHER" id="PTHR41786">
    <property type="entry name" value="MOTILITY ACCESSORY FACTOR MAF"/>
    <property type="match status" value="1"/>
</dbReference>
<organism evidence="3 4">
    <name type="scientific">Clostridium botulinum</name>
    <dbReference type="NCBI Taxonomy" id="1491"/>
    <lineage>
        <taxon>Bacteria</taxon>
        <taxon>Bacillati</taxon>
        <taxon>Bacillota</taxon>
        <taxon>Clostridia</taxon>
        <taxon>Eubacteriales</taxon>
        <taxon>Clostridiaceae</taxon>
        <taxon>Clostridium</taxon>
    </lineage>
</organism>
<comment type="caution">
    <text evidence="3">The sequence shown here is derived from an EMBL/GenBank/DDBJ whole genome shotgun (WGS) entry which is preliminary data.</text>
</comment>
<evidence type="ECO:0000313" key="3">
    <source>
        <dbReference type="EMBL" id="NFN35157.1"/>
    </source>
</evidence>
<dbReference type="PANTHER" id="PTHR41786:SF1">
    <property type="entry name" value="6-HYDROXYMETHYLPTERIN DIPHOSPHOKINASE MPTE-LIKE DOMAIN-CONTAINING PROTEIN"/>
    <property type="match status" value="1"/>
</dbReference>
<evidence type="ECO:0000259" key="2">
    <source>
        <dbReference type="Pfam" id="PF01973"/>
    </source>
</evidence>